<feature type="signal peptide" evidence="1">
    <location>
        <begin position="1"/>
        <end position="31"/>
    </location>
</feature>
<keyword evidence="4" id="KW-1185">Reference proteome</keyword>
<evidence type="ECO:0000256" key="1">
    <source>
        <dbReference type="SAM" id="SignalP"/>
    </source>
</evidence>
<feature type="chain" id="PRO_5015668211" evidence="1">
    <location>
        <begin position="32"/>
        <end position="342"/>
    </location>
</feature>
<keyword evidence="1" id="KW-0732">Signal</keyword>
<protein>
    <submittedName>
        <fullName evidence="3">Esterase</fullName>
    </submittedName>
</protein>
<proteinExistence type="predicted"/>
<name>A0A2U1T6L0_9CORY</name>
<sequence length="342" mass="35543">MVKNFVTSARVAVVAAVATLSGGLLVPTAAATPVPGIPAGPPPAVAANAVGAAVASPLQQLQRTLDNLGIPVEAAGLDLPSNFSPWATEPKQIVAFGDSFTANAGKAGPRGLEPGQSLIVSNCATDNENWPKIVGRESGKTVGDWSCNGTGGLPIVQMLAYLEAAIMYGDIGPGTEEVVLMYGGLDVTQWADAALGSVNIPVPPVSAYRQLVNHVQNRVSQVAPGARVTFTSYQAFAEPASEGNGENVCFVNLPNNTILRLPTPGSDFIQESFRNNLRDAALAGGANFIDVYEQSKSHSTCAPEGERWVAGVQDPEMGPMVNHPTVQGQYGMAEIIKNDLGI</sequence>
<dbReference type="InterPro" id="IPR013830">
    <property type="entry name" value="SGNH_hydro"/>
</dbReference>
<dbReference type="SUPFAM" id="SSF52266">
    <property type="entry name" value="SGNH hydrolase"/>
    <property type="match status" value="1"/>
</dbReference>
<evidence type="ECO:0000313" key="3">
    <source>
        <dbReference type="EMBL" id="PWC01650.1"/>
    </source>
</evidence>
<dbReference type="EMBL" id="QEEZ01000009">
    <property type="protein sequence ID" value="PWC01650.1"/>
    <property type="molecule type" value="Genomic_DNA"/>
</dbReference>
<dbReference type="InterPro" id="IPR036514">
    <property type="entry name" value="SGNH_hydro_sf"/>
</dbReference>
<gene>
    <name evidence="3" type="ORF">DF222_05925</name>
</gene>
<dbReference type="Pfam" id="PF13472">
    <property type="entry name" value="Lipase_GDSL_2"/>
    <property type="match status" value="1"/>
</dbReference>
<dbReference type="Proteomes" id="UP000244989">
    <property type="component" value="Unassembled WGS sequence"/>
</dbReference>
<dbReference type="RefSeq" id="WP_108431814.1">
    <property type="nucleotide sequence ID" value="NZ_CP026947.1"/>
</dbReference>
<evidence type="ECO:0000259" key="2">
    <source>
        <dbReference type="Pfam" id="PF13472"/>
    </source>
</evidence>
<organism evidence="3 4">
    <name type="scientific">Corynebacterium yudongzhengii</name>
    <dbReference type="NCBI Taxonomy" id="2080740"/>
    <lineage>
        <taxon>Bacteria</taxon>
        <taxon>Bacillati</taxon>
        <taxon>Actinomycetota</taxon>
        <taxon>Actinomycetes</taxon>
        <taxon>Mycobacteriales</taxon>
        <taxon>Corynebacteriaceae</taxon>
        <taxon>Corynebacterium</taxon>
    </lineage>
</organism>
<accession>A0A2U1T6L0</accession>
<feature type="domain" description="SGNH hydrolase-type esterase" evidence="2">
    <location>
        <begin position="95"/>
        <end position="329"/>
    </location>
</feature>
<reference evidence="4" key="1">
    <citation type="submission" date="2018-04" db="EMBL/GenBank/DDBJ databases">
        <authorList>
            <person name="Liu S."/>
            <person name="Wang Z."/>
            <person name="Li J."/>
        </authorList>
    </citation>
    <scope>NUCLEOTIDE SEQUENCE [LARGE SCALE GENOMIC DNA]</scope>
    <source>
        <strain evidence="4">2189</strain>
    </source>
</reference>
<dbReference type="KEGG" id="cyz:C3B44_07400"/>
<evidence type="ECO:0000313" key="4">
    <source>
        <dbReference type="Proteomes" id="UP000244989"/>
    </source>
</evidence>
<comment type="caution">
    <text evidence="3">The sequence shown here is derived from an EMBL/GenBank/DDBJ whole genome shotgun (WGS) entry which is preliminary data.</text>
</comment>
<dbReference type="OrthoDB" id="5503950at2"/>
<dbReference type="Gene3D" id="3.40.50.1110">
    <property type="entry name" value="SGNH hydrolase"/>
    <property type="match status" value="1"/>
</dbReference>
<dbReference type="AlphaFoldDB" id="A0A2U1T6L0"/>